<keyword evidence="4" id="KW-1185">Reference proteome</keyword>
<dbReference type="Gene3D" id="2.60.40.1260">
    <property type="entry name" value="Lamin Tail domain"/>
    <property type="match status" value="1"/>
</dbReference>
<gene>
    <name evidence="3" type="ORF">MUB52_17900</name>
</gene>
<accession>A0ABT3BIA8</accession>
<evidence type="ECO:0000256" key="1">
    <source>
        <dbReference type="SAM" id="Coils"/>
    </source>
</evidence>
<evidence type="ECO:0000313" key="4">
    <source>
        <dbReference type="Proteomes" id="UP001208690"/>
    </source>
</evidence>
<feature type="coiled-coil region" evidence="1">
    <location>
        <begin position="734"/>
        <end position="768"/>
    </location>
</feature>
<sequence>MTGQILDLRSRGDIGTASDTAYAQLGYDAGVTLGAEICSGFRVALGANFAARGSAGVEFADFIEATLELEAGAQLRAELAAQLSPDVTGVFGLHVVAAAQLKAYIRARLAVGLSLGEVIGNALRNREGDLGLEDRLLLALVDKIAFEMGVEASAEIAVSAAAEIAARINLQPGENDEPGFDLRVNAGAGFLYGKDLSVFMRGRLPSLKDYLDDAVSIVASEITSQQDDAASRILAAGLTAAGRAVVAGMVAEEKAKEQDSTEALIDMLDAVAGAALESVIETALDEALSAALGEIAVVPAALQQDLASLAERTDLPDLATLVGIFSQFAEVGTPPAAGQEERPISRMSAAFHALVFVIDPADALFDRPLPAHVIRQANLPAGADRFTNTLEAIALLDGGFLDAQIARLAHPFDLVMKALLGSLNDAGLGLGAYFAGQTPDQETLNTLASNFAQRVIAEVFVPDATRALQTLEDDGALPPILADLMHALLHGTSKLIIPVLAELAQETDGKKRFALQQKLGHYATQMAATFMVQQISEICAVFLKSSVKDFERRIDQLRREVTAPASDFAERLVDPILGSLADCLPGDDLRRTPRRAEMLRIVRSFMLQLCDASQIAFGSQTWSEARIDRLSGALLTLTTGADDGGIDWAGLSSQDLRRRIDALADCPPLVGSLKTAVEDVGQDLAEIGVAQARIFLLYVPGIIANHLPALGRELVFAVGEEAVDVIADGVAAALQWAEDRLDEAEAALERLQQELDAAIEAIKDGVEDLRRATLAWAEAVIDDLLAALDFAADSIFEAIADFVTELLGASNPIDNEAAARAELRRVKSALTSRLAPAAFADLEATALASRHGNTADMLAAHRAVRAGIFSSAEQDLMHALPLRAGVSFEDAGDRKFGGMVAARQVIENEIVTLESKHLQIGSQTELRAAMLAKRARHLKQTRDAGAAMRAAPSIRFNAPLSADPAPDTGQRPADLPIYGPHVHVEIELGPFPVEFIDDALDLPFQDLSIDRFGAPASGADNMRSLLDRAILDVENAPLFDIRFFVNGEELALKDMQRKGTRLSGTLPQDLLRPGRNHALLVVYAAPALSLGPPIMHHVAFLRDANSFDRPSNTIGFDRAATVINSKGDDHQDARGGRPDDREVIVIHNRSDSVSTELADWEIEDARGHTFRFPPRIKLAAGERISVVIGKSSEAGQLNWIEDYGRGPIALLNNDAERLLLRTAQGRIVSQLFSGPPTANEDISILRRRPTR</sequence>
<evidence type="ECO:0000313" key="3">
    <source>
        <dbReference type="EMBL" id="MCV3273310.1"/>
    </source>
</evidence>
<dbReference type="EMBL" id="JALIEB010000014">
    <property type="protein sequence ID" value="MCV3273310.1"/>
    <property type="molecule type" value="Genomic_DNA"/>
</dbReference>
<dbReference type="Proteomes" id="UP001208690">
    <property type="component" value="Unassembled WGS sequence"/>
</dbReference>
<protein>
    <submittedName>
        <fullName evidence="3">Lamin tail domain-containing protein</fullName>
    </submittedName>
</protein>
<keyword evidence="1" id="KW-0175">Coiled coil</keyword>
<dbReference type="InterPro" id="IPR036415">
    <property type="entry name" value="Lamin_tail_dom_sf"/>
</dbReference>
<proteinExistence type="predicted"/>
<feature type="domain" description="LTD" evidence="2">
    <location>
        <begin position="1117"/>
        <end position="1236"/>
    </location>
</feature>
<dbReference type="Pfam" id="PF00932">
    <property type="entry name" value="LTD"/>
    <property type="match status" value="1"/>
</dbReference>
<organism evidence="3 4">
    <name type="scientific">Roseobacter sinensis</name>
    <dbReference type="NCBI Taxonomy" id="2931391"/>
    <lineage>
        <taxon>Bacteria</taxon>
        <taxon>Pseudomonadati</taxon>
        <taxon>Pseudomonadota</taxon>
        <taxon>Alphaproteobacteria</taxon>
        <taxon>Rhodobacterales</taxon>
        <taxon>Roseobacteraceae</taxon>
        <taxon>Roseobacter</taxon>
    </lineage>
</organism>
<dbReference type="PROSITE" id="PS51841">
    <property type="entry name" value="LTD"/>
    <property type="match status" value="1"/>
</dbReference>
<evidence type="ECO:0000259" key="2">
    <source>
        <dbReference type="PROSITE" id="PS51841"/>
    </source>
</evidence>
<dbReference type="SUPFAM" id="SSF74853">
    <property type="entry name" value="Lamin A/C globular tail domain"/>
    <property type="match status" value="1"/>
</dbReference>
<name>A0ABT3BIA8_9RHOB</name>
<reference evidence="3 4" key="1">
    <citation type="submission" date="2022-04" db="EMBL/GenBank/DDBJ databases">
        <title>Roseobacter sp. WL0113 is a bacterium isolated from neritic sediment.</title>
        <authorList>
            <person name="Wang L."/>
            <person name="He W."/>
            <person name="Zhang D.-F."/>
        </authorList>
    </citation>
    <scope>NUCLEOTIDE SEQUENCE [LARGE SCALE GENOMIC DNA]</scope>
    <source>
        <strain evidence="3 4">WL0113</strain>
    </source>
</reference>
<dbReference type="InterPro" id="IPR001322">
    <property type="entry name" value="Lamin_tail_dom"/>
</dbReference>
<dbReference type="RefSeq" id="WP_263845535.1">
    <property type="nucleotide sequence ID" value="NZ_JALIEB010000014.1"/>
</dbReference>
<comment type="caution">
    <text evidence="3">The sequence shown here is derived from an EMBL/GenBank/DDBJ whole genome shotgun (WGS) entry which is preliminary data.</text>
</comment>